<keyword evidence="4" id="KW-1185">Reference proteome</keyword>
<dbReference type="RefSeq" id="WP_216964640.1">
    <property type="nucleotide sequence ID" value="NZ_JAHOPB010000002.1"/>
</dbReference>
<dbReference type="EMBL" id="JAHOPB010000002">
    <property type="protein sequence ID" value="MBU8876113.1"/>
    <property type="molecule type" value="Genomic_DNA"/>
</dbReference>
<organism evidence="3 4">
    <name type="scientific">Reyranella humidisoli</name>
    <dbReference type="NCBI Taxonomy" id="2849149"/>
    <lineage>
        <taxon>Bacteria</taxon>
        <taxon>Pseudomonadati</taxon>
        <taxon>Pseudomonadota</taxon>
        <taxon>Alphaproteobacteria</taxon>
        <taxon>Hyphomicrobiales</taxon>
        <taxon>Reyranellaceae</taxon>
        <taxon>Reyranella</taxon>
    </lineage>
</organism>
<evidence type="ECO:0000256" key="1">
    <source>
        <dbReference type="ARBA" id="ARBA00023002"/>
    </source>
</evidence>
<reference evidence="3 4" key="1">
    <citation type="submission" date="2021-06" db="EMBL/GenBank/DDBJ databases">
        <authorList>
            <person name="Lee D.H."/>
        </authorList>
    </citation>
    <scope>NUCLEOTIDE SEQUENCE [LARGE SCALE GENOMIC DNA]</scope>
    <source>
        <strain evidence="3 4">MMS21-HV4-11</strain>
    </source>
</reference>
<dbReference type="PANTHER" id="PTHR13847">
    <property type="entry name" value="SARCOSINE DEHYDROGENASE-RELATED"/>
    <property type="match status" value="1"/>
</dbReference>
<dbReference type="Proteomes" id="UP000727907">
    <property type="component" value="Unassembled WGS sequence"/>
</dbReference>
<feature type="domain" description="FAD dependent oxidoreductase" evidence="2">
    <location>
        <begin position="5"/>
        <end position="351"/>
    </location>
</feature>
<protein>
    <submittedName>
        <fullName evidence="3">FAD-binding oxidoreductase</fullName>
    </submittedName>
</protein>
<accession>A0ABS6IND7</accession>
<evidence type="ECO:0000313" key="3">
    <source>
        <dbReference type="EMBL" id="MBU8876113.1"/>
    </source>
</evidence>
<proteinExistence type="predicted"/>
<name>A0ABS6IND7_9HYPH</name>
<dbReference type="Pfam" id="PF01266">
    <property type="entry name" value="DAO"/>
    <property type="match status" value="1"/>
</dbReference>
<comment type="caution">
    <text evidence="3">The sequence shown here is derived from an EMBL/GenBank/DDBJ whole genome shotgun (WGS) entry which is preliminary data.</text>
</comment>
<dbReference type="PANTHER" id="PTHR13847:SF287">
    <property type="entry name" value="FAD-DEPENDENT OXIDOREDUCTASE DOMAIN-CONTAINING PROTEIN 1"/>
    <property type="match status" value="1"/>
</dbReference>
<keyword evidence="1" id="KW-0560">Oxidoreductase</keyword>
<evidence type="ECO:0000259" key="2">
    <source>
        <dbReference type="Pfam" id="PF01266"/>
    </source>
</evidence>
<dbReference type="InterPro" id="IPR006076">
    <property type="entry name" value="FAD-dep_OxRdtase"/>
</dbReference>
<sequence>MQDFDFAIVGAGIAGVSVAYHLAPHAKVIILERENVPAYHTTGRSAALHSETYGSAQIRAITVASGRFYRNPPQGFSDHPLLTPRGALVAGRAGQEAAVKAAAADYAQLVPSVRWLEPAEVLRRLPILRPEAAGGGAVFEPEADDMDVAAIHGGFLKGARAAGAVLRLDAEVLGLERFDGMWNITLRGDGDAIRAANVIDAAGAWADVLGGLAGCVPIGLVPKRRTAFTFDAPQGLDLGPLPMMIDFDESFYFKPEVGQFLGSLADETPSPPCDAQPEEIDVATAVERIETASTLEIRRIKNKWAGLRSFVHDKNLVAGYDPKIEGFFWLAGQGGYGIQTGYAAGQLAAALALGKPLPAEVADLGVTEESLSPKRFAVSDDA</sequence>
<gene>
    <name evidence="3" type="ORF">KQ910_20240</name>
</gene>
<evidence type="ECO:0000313" key="4">
    <source>
        <dbReference type="Proteomes" id="UP000727907"/>
    </source>
</evidence>